<dbReference type="Proteomes" id="UP001066276">
    <property type="component" value="Chromosome 1_2"/>
</dbReference>
<keyword evidence="3" id="KW-1185">Reference proteome</keyword>
<sequence>METKAPGKDNFGDTRMVLETLHNTSKGWSAKRPWNAMGPEDKNATSVLAQQLQLAQACGQEHIQKEVIDNILAKVNAPPRRPLNILPDNRPKPKPKEFTKDDNTRTPSVKEPNLWLGPKLPDWKNVTPDDPCNKGLWPDQRPAQDQGGVCSITKRMVAGKEQGGVCPINKEMVSGKLCSPPALQESEMVIQQWAFTLQDQGGVCPITKGIVAGKDQGGVCPIPKGMVAGKDQGGVCPITKGTVGGKEGGSSNPDLYWKRCHVSPEHANLSTHDRDAVVGMLNDLSKLRSDLFGGACTTGYCSASSGRTYMLKGVDPRVDPAPANERRLKLLMNKIARGIPQYDPMGENKKLGPPFHLPKCIPFTTAR</sequence>
<protein>
    <submittedName>
        <fullName evidence="2">Uncharacterized protein</fullName>
    </submittedName>
</protein>
<dbReference type="InterPro" id="IPR028195">
    <property type="entry name" value="SPMIP6"/>
</dbReference>
<organism evidence="2 3">
    <name type="scientific">Pleurodeles waltl</name>
    <name type="common">Iberian ribbed newt</name>
    <dbReference type="NCBI Taxonomy" id="8319"/>
    <lineage>
        <taxon>Eukaryota</taxon>
        <taxon>Metazoa</taxon>
        <taxon>Chordata</taxon>
        <taxon>Craniata</taxon>
        <taxon>Vertebrata</taxon>
        <taxon>Euteleostomi</taxon>
        <taxon>Amphibia</taxon>
        <taxon>Batrachia</taxon>
        <taxon>Caudata</taxon>
        <taxon>Salamandroidea</taxon>
        <taxon>Salamandridae</taxon>
        <taxon>Pleurodelinae</taxon>
        <taxon>Pleurodeles</taxon>
    </lineage>
</organism>
<dbReference type="Pfam" id="PF15181">
    <property type="entry name" value="SMRP1"/>
    <property type="match status" value="1"/>
</dbReference>
<evidence type="ECO:0000256" key="1">
    <source>
        <dbReference type="SAM" id="MobiDB-lite"/>
    </source>
</evidence>
<gene>
    <name evidence="2" type="ORF">NDU88_006557</name>
</gene>
<comment type="caution">
    <text evidence="2">The sequence shown here is derived from an EMBL/GenBank/DDBJ whole genome shotgun (WGS) entry which is preliminary data.</text>
</comment>
<evidence type="ECO:0000313" key="2">
    <source>
        <dbReference type="EMBL" id="KAJ1211196.1"/>
    </source>
</evidence>
<dbReference type="AlphaFoldDB" id="A0AAV7WEU7"/>
<accession>A0AAV7WEU7</accession>
<reference evidence="2" key="1">
    <citation type="journal article" date="2022" name="bioRxiv">
        <title>Sequencing and chromosome-scale assembly of the giantPleurodeles waltlgenome.</title>
        <authorList>
            <person name="Brown T."/>
            <person name="Elewa A."/>
            <person name="Iarovenko S."/>
            <person name="Subramanian E."/>
            <person name="Araus A.J."/>
            <person name="Petzold A."/>
            <person name="Susuki M."/>
            <person name="Suzuki K.-i.T."/>
            <person name="Hayashi T."/>
            <person name="Toyoda A."/>
            <person name="Oliveira C."/>
            <person name="Osipova E."/>
            <person name="Leigh N.D."/>
            <person name="Simon A."/>
            <person name="Yun M.H."/>
        </authorList>
    </citation>
    <scope>NUCLEOTIDE SEQUENCE</scope>
    <source>
        <strain evidence="2">20211129_DDA</strain>
        <tissue evidence="2">Liver</tissue>
    </source>
</reference>
<evidence type="ECO:0000313" key="3">
    <source>
        <dbReference type="Proteomes" id="UP001066276"/>
    </source>
</evidence>
<name>A0AAV7WEU7_PLEWA</name>
<feature type="compositionally biased region" description="Basic and acidic residues" evidence="1">
    <location>
        <begin position="89"/>
        <end position="104"/>
    </location>
</feature>
<dbReference type="EMBL" id="JANPWB010000002">
    <property type="protein sequence ID" value="KAJ1211196.1"/>
    <property type="molecule type" value="Genomic_DNA"/>
</dbReference>
<proteinExistence type="predicted"/>
<feature type="region of interest" description="Disordered" evidence="1">
    <location>
        <begin position="78"/>
        <end position="122"/>
    </location>
</feature>